<evidence type="ECO:0000256" key="1">
    <source>
        <dbReference type="SAM" id="MobiDB-lite"/>
    </source>
</evidence>
<dbReference type="EMBL" id="CP134500">
    <property type="protein sequence ID" value="WNF27259.1"/>
    <property type="molecule type" value="Genomic_DNA"/>
</dbReference>
<organism evidence="2 3">
    <name type="scientific">Streptomyces durocortorensis</name>
    <dbReference type="NCBI Taxonomy" id="2811104"/>
    <lineage>
        <taxon>Bacteria</taxon>
        <taxon>Bacillati</taxon>
        <taxon>Actinomycetota</taxon>
        <taxon>Actinomycetes</taxon>
        <taxon>Kitasatosporales</taxon>
        <taxon>Streptomycetaceae</taxon>
        <taxon>Streptomyces</taxon>
    </lineage>
</organism>
<accession>A0ABY9VTJ9</accession>
<dbReference type="Proteomes" id="UP001303236">
    <property type="component" value="Chromosome"/>
</dbReference>
<evidence type="ECO:0000313" key="3">
    <source>
        <dbReference type="Proteomes" id="UP001303236"/>
    </source>
</evidence>
<protein>
    <recommendedName>
        <fullName evidence="4">AG1 protein</fullName>
    </recommendedName>
</protein>
<proteinExistence type="predicted"/>
<keyword evidence="3" id="KW-1185">Reference proteome</keyword>
<reference evidence="2 3" key="1">
    <citation type="submission" date="2023-09" db="EMBL/GenBank/DDBJ databases">
        <title>Genome completion map analysis of the actinomycetes C11-1.</title>
        <authorList>
            <person name="Qin P."/>
            <person name="Guan P."/>
        </authorList>
    </citation>
    <scope>NUCLEOTIDE SEQUENCE [LARGE SCALE GENOMIC DNA]</scope>
    <source>
        <strain evidence="2 3">C11-1</strain>
    </source>
</reference>
<gene>
    <name evidence="2" type="ORF">RI138_10650</name>
</gene>
<sequence>MAWDEWEQLKADASAHGTVHMQLNRAPSEDRASAGPASGDLKTNKRAWVKAGEGVLGLKDGVGKALTKLTEGQTGLGDTGGCRSAAAQKELYDSWKKYVGDVSGRCDTLGGLLQKAGHDLSKSEQEVKAELDRLAVRYRDTEAVGGQAKER</sequence>
<feature type="region of interest" description="Disordered" evidence="1">
    <location>
        <begin position="14"/>
        <end position="44"/>
    </location>
</feature>
<evidence type="ECO:0000313" key="2">
    <source>
        <dbReference type="EMBL" id="WNF27259.1"/>
    </source>
</evidence>
<name>A0ABY9VTJ9_9ACTN</name>
<evidence type="ECO:0008006" key="4">
    <source>
        <dbReference type="Google" id="ProtNLM"/>
    </source>
</evidence>